<dbReference type="eggNOG" id="ENOG50333ZH">
    <property type="taxonomic scope" value="Bacteria"/>
</dbReference>
<dbReference type="InterPro" id="IPR036587">
    <property type="entry name" value="NucleaseA_inhib-like_sf"/>
</dbReference>
<dbReference type="EMBL" id="CAIT01000006">
    <property type="protein sequence ID" value="CCH53410.1"/>
    <property type="molecule type" value="Genomic_DNA"/>
</dbReference>
<dbReference type="Gene3D" id="3.40.1460.10">
    <property type="entry name" value="Nuclease A inhibitor-like"/>
    <property type="match status" value="1"/>
</dbReference>
<reference evidence="1 2" key="1">
    <citation type="journal article" date="2012" name="J. Bacteriol.">
        <title>Genome Sequence of the Filamentous Bacterium Fibrisoma limi BUZ 3T.</title>
        <authorList>
            <person name="Filippini M."/>
            <person name="Qi W."/>
            <person name="Jaenicke S."/>
            <person name="Goesmann A."/>
            <person name="Smits T.H."/>
            <person name="Bagheri H.C."/>
        </authorList>
    </citation>
    <scope>NUCLEOTIDE SEQUENCE [LARGE SCALE GENOMIC DNA]</scope>
    <source>
        <strain evidence="2">BUZ 3T</strain>
    </source>
</reference>
<name>I2GHN5_9BACT</name>
<keyword evidence="2" id="KW-1185">Reference proteome</keyword>
<organism evidence="1 2">
    <name type="scientific">Fibrisoma limi BUZ 3</name>
    <dbReference type="NCBI Taxonomy" id="1185876"/>
    <lineage>
        <taxon>Bacteria</taxon>
        <taxon>Pseudomonadati</taxon>
        <taxon>Bacteroidota</taxon>
        <taxon>Cytophagia</taxon>
        <taxon>Cytophagales</taxon>
        <taxon>Spirosomataceae</taxon>
        <taxon>Fibrisoma</taxon>
    </lineage>
</organism>
<dbReference type="InterPro" id="IPR012489">
    <property type="entry name" value="NucleaseA_inhib-like"/>
</dbReference>
<dbReference type="Pfam" id="PF07924">
    <property type="entry name" value="NuiA"/>
    <property type="match status" value="1"/>
</dbReference>
<evidence type="ECO:0000313" key="1">
    <source>
        <dbReference type="EMBL" id="CCH53410.1"/>
    </source>
</evidence>
<proteinExistence type="predicted"/>
<evidence type="ECO:0000313" key="2">
    <source>
        <dbReference type="Proteomes" id="UP000009309"/>
    </source>
</evidence>
<gene>
    <name evidence="1" type="primary">nuiA</name>
    <name evidence="1" type="ORF">BN8_02502</name>
</gene>
<dbReference type="Proteomes" id="UP000009309">
    <property type="component" value="Unassembled WGS sequence"/>
</dbReference>
<dbReference type="AlphaFoldDB" id="I2GHN5"/>
<dbReference type="SUPFAM" id="SSF82602">
    <property type="entry name" value="Nuclease A inhibitor (NuiA)"/>
    <property type="match status" value="1"/>
</dbReference>
<sequence>MDTHPSLEDQVTPLLKDLYYPSESDEPVEFISCYLNQPEPLTVSQIKDWQMVPPDVFVEEIPEEQFWQPVVTEQDWYDDTEKARTEHFRQLRQLLEQHLTDRQAFRVGTIEVDLLLIGKQPNGERAGIKTKVVET</sequence>
<dbReference type="RefSeq" id="WP_009281992.1">
    <property type="nucleotide sequence ID" value="NZ_CAIT01000006.1"/>
</dbReference>
<protein>
    <submittedName>
        <fullName evidence="1">Sugar-non-specific nuclease inhibitor</fullName>
    </submittedName>
</protein>
<accession>I2GHN5</accession>
<dbReference type="OrthoDB" id="960668at2"/>
<dbReference type="STRING" id="1185876.BN8_02502"/>
<comment type="caution">
    <text evidence="1">The sequence shown here is derived from an EMBL/GenBank/DDBJ whole genome shotgun (WGS) entry which is preliminary data.</text>
</comment>